<feature type="domain" description="KIB1-4 beta-propeller" evidence="1">
    <location>
        <begin position="14"/>
        <end position="232"/>
    </location>
</feature>
<dbReference type="Pfam" id="PF03478">
    <property type="entry name" value="Beta-prop_KIB1-4"/>
    <property type="match status" value="2"/>
</dbReference>
<evidence type="ECO:0000259" key="1">
    <source>
        <dbReference type="Pfam" id="PF03478"/>
    </source>
</evidence>
<dbReference type="EMBL" id="KZ305032">
    <property type="protein sequence ID" value="PIA46786.1"/>
    <property type="molecule type" value="Genomic_DNA"/>
</dbReference>
<dbReference type="InterPro" id="IPR011047">
    <property type="entry name" value="Quinoprotein_ADH-like_sf"/>
</dbReference>
<sequence>MDLLQKETCQHRKKAQFILWNIHTQNQIVLPSWNPNDFDICHHHFLSSPPTDPDCMVLSVGEEFFLFWRQGDKKWTKQYYKIGDNDGVSSEYIDKLITSFNGTIYACTFQRNLVTIKRRHCGTLSIRLLNIVEPQTFPPVFVSEYYIVESCGELYYVLLHYLPISEEINRVEIFKLNSSSQIWIKVDCIGDAVFFLSNYTASMSLSVTNSEIKENQIYFTIPGDNNSLYVYDLEDESLILYLPCPNLQNSQSFLPYWLMHNSRLVERNKDDVKTTYEELKVEKSYNMVAAIQENVESTRPDWTDLPLDVLRLSTTHIIFGTDYRNFRSVCKTWATSVPPNRWPTNKVGSATECPWLMFSNRENITCSFLDPISSFTHCVNMPELMGAKICFSKDGWLLMSKGDHNIFFFNPFNNITIKLPDLPVPFRFSGLSFSSLPTFPDCVVFCVNSSTYNEIDICYLHISAKAWVVRCFNNNVEMILSYSNPVFCDGAFYCLSQQKHLGVFDIKDGRCDWTNLSTPEPEPEPFSSLVRNYLVECNGELLSIHISHLGKGVSVYKLDRSSMKWAPLNSLEDRALFLSEAMSISLKAVDERMKNKIYFPISYNDTNNYVFYSFETRRWYSLFGDYCSEDIYNTREQLHCTWILPILSWKNDIQDS</sequence>
<organism evidence="2 3">
    <name type="scientific">Aquilegia coerulea</name>
    <name type="common">Rocky mountain columbine</name>
    <dbReference type="NCBI Taxonomy" id="218851"/>
    <lineage>
        <taxon>Eukaryota</taxon>
        <taxon>Viridiplantae</taxon>
        <taxon>Streptophyta</taxon>
        <taxon>Embryophyta</taxon>
        <taxon>Tracheophyta</taxon>
        <taxon>Spermatophyta</taxon>
        <taxon>Magnoliopsida</taxon>
        <taxon>Ranunculales</taxon>
        <taxon>Ranunculaceae</taxon>
        <taxon>Thalictroideae</taxon>
        <taxon>Aquilegia</taxon>
    </lineage>
</organism>
<reference evidence="2 3" key="1">
    <citation type="submission" date="2017-09" db="EMBL/GenBank/DDBJ databases">
        <title>WGS assembly of Aquilegia coerulea Goldsmith.</title>
        <authorList>
            <person name="Hodges S."/>
            <person name="Kramer E."/>
            <person name="Nordborg M."/>
            <person name="Tomkins J."/>
            <person name="Borevitz J."/>
            <person name="Derieg N."/>
            <person name="Yan J."/>
            <person name="Mihaltcheva S."/>
            <person name="Hayes R.D."/>
            <person name="Rokhsar D."/>
        </authorList>
    </citation>
    <scope>NUCLEOTIDE SEQUENCE [LARGE SCALE GENOMIC DNA]</scope>
    <source>
        <strain evidence="3">cv. Goldsmith</strain>
    </source>
</reference>
<dbReference type="SUPFAM" id="SSF50965">
    <property type="entry name" value="Galactose oxidase, central domain"/>
    <property type="match status" value="1"/>
</dbReference>
<evidence type="ECO:0000313" key="3">
    <source>
        <dbReference type="Proteomes" id="UP000230069"/>
    </source>
</evidence>
<feature type="domain" description="KIB1-4 beta-propeller" evidence="1">
    <location>
        <begin position="375"/>
        <end position="612"/>
    </location>
</feature>
<dbReference type="STRING" id="218851.A0A2G5DTL3"/>
<dbReference type="SUPFAM" id="SSF50998">
    <property type="entry name" value="Quinoprotein alcohol dehydrogenase-like"/>
    <property type="match status" value="1"/>
</dbReference>
<dbReference type="AlphaFoldDB" id="A0A2G5DTL3"/>
<dbReference type="OrthoDB" id="1863935at2759"/>
<accession>A0A2G5DTL3</accession>
<gene>
    <name evidence="2" type="ORF">AQUCO_01500377v1</name>
</gene>
<proteinExistence type="predicted"/>
<protein>
    <recommendedName>
        <fullName evidence="1">KIB1-4 beta-propeller domain-containing protein</fullName>
    </recommendedName>
</protein>
<dbReference type="PANTHER" id="PTHR33127:SF87">
    <property type="entry name" value="DUF295 DOMAIN-CONTAINING PROTEIN"/>
    <property type="match status" value="1"/>
</dbReference>
<keyword evidence="3" id="KW-1185">Reference proteome</keyword>
<dbReference type="InterPro" id="IPR011043">
    <property type="entry name" value="Gal_Oxase/kelch_b-propeller"/>
</dbReference>
<dbReference type="InterPro" id="IPR005174">
    <property type="entry name" value="KIB1-4_b-propeller"/>
</dbReference>
<dbReference type="PANTHER" id="PTHR33127">
    <property type="entry name" value="TRANSMEMBRANE PROTEIN"/>
    <property type="match status" value="1"/>
</dbReference>
<dbReference type="Proteomes" id="UP000230069">
    <property type="component" value="Unassembled WGS sequence"/>
</dbReference>
<name>A0A2G5DTL3_AQUCA</name>
<dbReference type="InParanoid" id="A0A2G5DTL3"/>
<dbReference type="FunCoup" id="A0A2G5DTL3">
    <property type="interactions" value="991"/>
</dbReference>
<evidence type="ECO:0000313" key="2">
    <source>
        <dbReference type="EMBL" id="PIA46786.1"/>
    </source>
</evidence>